<reference evidence="1 2" key="1">
    <citation type="submission" date="2019-02" db="EMBL/GenBank/DDBJ databases">
        <title>WGS of Pseudoxanthomonas species novum from clinical isolates.</title>
        <authorList>
            <person name="Bernier A.-M."/>
            <person name="Bernard K."/>
            <person name="Vachon A."/>
        </authorList>
    </citation>
    <scope>NUCLEOTIDE SEQUENCE [LARGE SCALE GENOMIC DNA]</scope>
    <source>
        <strain evidence="1 2">NML171200</strain>
    </source>
</reference>
<name>A0A4Q8L5A3_9GAMM</name>
<gene>
    <name evidence="1" type="ORF">EA660_18120</name>
</gene>
<comment type="caution">
    <text evidence="1">The sequence shown here is derived from an EMBL/GenBank/DDBJ whole genome shotgun (WGS) entry which is preliminary data.</text>
</comment>
<evidence type="ECO:0000313" key="2">
    <source>
        <dbReference type="Proteomes" id="UP000292627"/>
    </source>
</evidence>
<proteinExistence type="predicted"/>
<accession>A0A4Q8L5A3</accession>
<evidence type="ECO:0000313" key="1">
    <source>
        <dbReference type="EMBL" id="TAA20307.1"/>
    </source>
</evidence>
<protein>
    <submittedName>
        <fullName evidence="1">Uncharacterized protein</fullName>
    </submittedName>
</protein>
<dbReference type="RefSeq" id="WP_130552874.1">
    <property type="nucleotide sequence ID" value="NZ_SHMC01000010.1"/>
</dbReference>
<organism evidence="1 2">
    <name type="scientific">Pseudoxanthomonas winnipegensis</name>
    <dbReference type="NCBI Taxonomy" id="2480810"/>
    <lineage>
        <taxon>Bacteria</taxon>
        <taxon>Pseudomonadati</taxon>
        <taxon>Pseudomonadota</taxon>
        <taxon>Gammaproteobacteria</taxon>
        <taxon>Lysobacterales</taxon>
        <taxon>Lysobacteraceae</taxon>
        <taxon>Pseudoxanthomonas</taxon>
    </lineage>
</organism>
<dbReference type="EMBL" id="SHMC01000010">
    <property type="protein sequence ID" value="TAA20307.1"/>
    <property type="molecule type" value="Genomic_DNA"/>
</dbReference>
<dbReference type="OrthoDB" id="7028388at2"/>
<dbReference type="AlphaFoldDB" id="A0A4Q8L5A3"/>
<dbReference type="Proteomes" id="UP000292627">
    <property type="component" value="Unassembled WGS sequence"/>
</dbReference>
<sequence length="164" mass="18129">MTIQLGATYVDKITRFRGVAIAHCEYLTGCHQTLIQPEGKDSTVRPQSEWFDDQRLDPVKTKVLVLDNSTTPGCDRQAPRRHEEMLDALGLAPAVAALDKIPAAPAGVPIAAVSVKAADQLQGEEITSERWERRFPDGSRHEVSDGCYRIYDANNVLRVAYGRP</sequence>